<keyword evidence="2" id="KW-0560">Oxidoreductase</keyword>
<dbReference type="PANTHER" id="PTHR43673">
    <property type="entry name" value="NAD(P)H NITROREDUCTASE YDGI-RELATED"/>
    <property type="match status" value="1"/>
</dbReference>
<sequence>MDFLSRRTIRKYRDVKIENFKVNEILRTALVSPSGKNTQPYEFIVVENKEVLKELSTCKKMGAQMLENAPLAIVVLGNPKLTDTWIEDCSIVSTIIQLKSYELGLGSCWIQTYGRFTSEGVSSEEYIRNLLNIPENLHVLNIVSIGYPAESKRSYSDEDMDFSKVNYDKYGKKDNK</sequence>
<keyword evidence="5" id="KW-1185">Reference proteome</keyword>
<dbReference type="InterPro" id="IPR029479">
    <property type="entry name" value="Nitroreductase"/>
</dbReference>
<dbReference type="GO" id="GO:0016491">
    <property type="term" value="F:oxidoreductase activity"/>
    <property type="evidence" value="ECO:0007669"/>
    <property type="project" value="UniProtKB-KW"/>
</dbReference>
<dbReference type="RefSeq" id="WP_078693745.1">
    <property type="nucleotide sequence ID" value="NZ_FUWX01000008.1"/>
</dbReference>
<evidence type="ECO:0000313" key="4">
    <source>
        <dbReference type="EMBL" id="SJZ67197.1"/>
    </source>
</evidence>
<dbReference type="InterPro" id="IPR000415">
    <property type="entry name" value="Nitroreductase-like"/>
</dbReference>
<dbReference type="STRING" id="180163.SAMN02745174_01256"/>
<reference evidence="4 5" key="1">
    <citation type="submission" date="2017-02" db="EMBL/GenBank/DDBJ databases">
        <authorList>
            <person name="Peterson S.W."/>
        </authorList>
    </citation>
    <scope>NUCLEOTIDE SEQUENCE [LARGE SCALE GENOMIC DNA]</scope>
    <source>
        <strain evidence="4 5">ATCC 700028</strain>
    </source>
</reference>
<proteinExistence type="inferred from homology"/>
<protein>
    <submittedName>
        <fullName evidence="4">Nitroreductase</fullName>
    </submittedName>
</protein>
<dbReference type="CDD" id="cd02151">
    <property type="entry name" value="nitroreductase"/>
    <property type="match status" value="1"/>
</dbReference>
<comment type="similarity">
    <text evidence="1">Belongs to the nitroreductase family.</text>
</comment>
<feature type="domain" description="Nitroreductase" evidence="3">
    <location>
        <begin position="5"/>
        <end position="55"/>
    </location>
</feature>
<dbReference type="Proteomes" id="UP000191153">
    <property type="component" value="Unassembled WGS sequence"/>
</dbReference>
<evidence type="ECO:0000313" key="5">
    <source>
        <dbReference type="Proteomes" id="UP000191153"/>
    </source>
</evidence>
<dbReference type="Gene3D" id="3.40.109.10">
    <property type="entry name" value="NADH Oxidase"/>
    <property type="match status" value="1"/>
</dbReference>
<dbReference type="Pfam" id="PF00881">
    <property type="entry name" value="Nitroreductase"/>
    <property type="match status" value="2"/>
</dbReference>
<dbReference type="AlphaFoldDB" id="A0A1T4MK06"/>
<accession>A0A1T4MK06</accession>
<dbReference type="PANTHER" id="PTHR43673:SF10">
    <property type="entry name" value="NADH DEHYDROGENASE_NAD(P)H NITROREDUCTASE XCC3605-RELATED"/>
    <property type="match status" value="1"/>
</dbReference>
<evidence type="ECO:0000256" key="2">
    <source>
        <dbReference type="ARBA" id="ARBA00023002"/>
    </source>
</evidence>
<dbReference type="EMBL" id="FUWX01000008">
    <property type="protein sequence ID" value="SJZ67197.1"/>
    <property type="molecule type" value="Genomic_DNA"/>
</dbReference>
<dbReference type="OrthoDB" id="9783470at2"/>
<dbReference type="SUPFAM" id="SSF55469">
    <property type="entry name" value="FMN-dependent nitroreductase-like"/>
    <property type="match status" value="1"/>
</dbReference>
<organism evidence="4 5">
    <name type="scientific">Cetobacterium ceti</name>
    <dbReference type="NCBI Taxonomy" id="180163"/>
    <lineage>
        <taxon>Bacteria</taxon>
        <taxon>Fusobacteriati</taxon>
        <taxon>Fusobacteriota</taxon>
        <taxon>Fusobacteriia</taxon>
        <taxon>Fusobacteriales</taxon>
        <taxon>Fusobacteriaceae</taxon>
        <taxon>Cetobacterium</taxon>
    </lineage>
</organism>
<gene>
    <name evidence="4" type="ORF">SAMN02745174_01256</name>
</gene>
<name>A0A1T4MK06_9FUSO</name>
<evidence type="ECO:0000259" key="3">
    <source>
        <dbReference type="Pfam" id="PF00881"/>
    </source>
</evidence>
<evidence type="ECO:0000256" key="1">
    <source>
        <dbReference type="ARBA" id="ARBA00007118"/>
    </source>
</evidence>
<feature type="domain" description="Nitroreductase" evidence="3">
    <location>
        <begin position="60"/>
        <end position="147"/>
    </location>
</feature>